<dbReference type="RefSeq" id="WP_212009737.1">
    <property type="nucleotide sequence ID" value="NZ_JAAFYZ010000042.1"/>
</dbReference>
<keyword evidence="2" id="KW-1185">Reference proteome</keyword>
<reference evidence="1 2" key="1">
    <citation type="submission" date="2020-02" db="EMBL/GenBank/DDBJ databases">
        <title>Acidophilic actinobacteria isolated from forest soil.</title>
        <authorList>
            <person name="Golinska P."/>
        </authorList>
    </citation>
    <scope>NUCLEOTIDE SEQUENCE [LARGE SCALE GENOMIC DNA]</scope>
    <source>
        <strain evidence="1 2">NL8</strain>
    </source>
</reference>
<organism evidence="1 2">
    <name type="scientific">Catenulispora pinistramenti</name>
    <dbReference type="NCBI Taxonomy" id="2705254"/>
    <lineage>
        <taxon>Bacteria</taxon>
        <taxon>Bacillati</taxon>
        <taxon>Actinomycetota</taxon>
        <taxon>Actinomycetes</taxon>
        <taxon>Catenulisporales</taxon>
        <taxon>Catenulisporaceae</taxon>
        <taxon>Catenulispora</taxon>
    </lineage>
</organism>
<sequence>MKRRISTLRSRSSLVGGVHAICDAYVDEYARLYPTAATEFGIQGHDATLPDLSPAGHEARAELARRGLAAISAARPGDDGERAARAVFAERMRVEVDLHAAGLPGSALNATWCPVQEVRQAFDLMPTSTAEDWAVIAARLAAVPAALAGYQESLTAAAVGASGSGAEAAGRVPVVRQVEQVIGQCREWAGMDGGGSAFGELAVGAEQVAGVTAALRADLDAGAMAASAAYAELARYLREESAPGATDVDAVGEDVYRLWSRKYLGAEVDLREAYEWGWSEFQRIREEQSAAAGRVVPGGSVREAAEVLDADPRYRVTGVDAFRDWLQERADRALADLAGAYFDVPDALMRLECLIAPPGGGSGAYYTGPADDLSRPGRMWWNVPAGKEVFATWRDLSTVYHEGVPGHHLQIGTAVTTPGLNRFQRLLCFIDGHGEGWALYAERLMQDFGFLDDGELLGMLDKALFRAARVIVDIGLHLGLRIPGGAGFHEGEVWTPELAVEFLSSRTLMDARRATAEIDRCLGWPGQAPAYKLGERLWLQLREEARARDGAGFELRRFHMDALRAGPAGLDTLRDLVLGRLG</sequence>
<dbReference type="InterPro" id="IPR010281">
    <property type="entry name" value="DUF885"/>
</dbReference>
<dbReference type="PANTHER" id="PTHR33361">
    <property type="entry name" value="GLR0591 PROTEIN"/>
    <property type="match status" value="1"/>
</dbReference>
<comment type="caution">
    <text evidence="1">The sequence shown here is derived from an EMBL/GenBank/DDBJ whole genome shotgun (WGS) entry which is preliminary data.</text>
</comment>
<dbReference type="Proteomes" id="UP000730482">
    <property type="component" value="Unassembled WGS sequence"/>
</dbReference>
<protein>
    <submittedName>
        <fullName evidence="1">DUF885 domain-containing protein</fullName>
    </submittedName>
</protein>
<accession>A0ABS5KQ34</accession>
<gene>
    <name evidence="1" type="ORF">KGQ19_14945</name>
</gene>
<dbReference type="EMBL" id="JAAFYZ010000042">
    <property type="protein sequence ID" value="MBS2548163.1"/>
    <property type="molecule type" value="Genomic_DNA"/>
</dbReference>
<dbReference type="PANTHER" id="PTHR33361:SF2">
    <property type="entry name" value="DUF885 DOMAIN-CONTAINING PROTEIN"/>
    <property type="match status" value="1"/>
</dbReference>
<name>A0ABS5KQ34_9ACTN</name>
<proteinExistence type="predicted"/>
<dbReference type="Pfam" id="PF05960">
    <property type="entry name" value="DUF885"/>
    <property type="match status" value="1"/>
</dbReference>
<evidence type="ECO:0000313" key="2">
    <source>
        <dbReference type="Proteomes" id="UP000730482"/>
    </source>
</evidence>
<evidence type="ECO:0000313" key="1">
    <source>
        <dbReference type="EMBL" id="MBS2548163.1"/>
    </source>
</evidence>